<dbReference type="AlphaFoldDB" id="A0A1F8BHM6"/>
<evidence type="ECO:0000313" key="2">
    <source>
        <dbReference type="EMBL" id="OGM63564.1"/>
    </source>
</evidence>
<dbReference type="EMBL" id="MGHF01000014">
    <property type="protein sequence ID" value="OGM63564.1"/>
    <property type="molecule type" value="Genomic_DNA"/>
</dbReference>
<reference evidence="2 3" key="1">
    <citation type="journal article" date="2016" name="Nat. Commun.">
        <title>Thousands of microbial genomes shed light on interconnected biogeochemical processes in an aquifer system.</title>
        <authorList>
            <person name="Anantharaman K."/>
            <person name="Brown C.T."/>
            <person name="Hug L.A."/>
            <person name="Sharon I."/>
            <person name="Castelle C.J."/>
            <person name="Probst A.J."/>
            <person name="Thomas B.C."/>
            <person name="Singh A."/>
            <person name="Wilkins M.J."/>
            <person name="Karaoz U."/>
            <person name="Brodie E.L."/>
            <person name="Williams K.H."/>
            <person name="Hubbard S.S."/>
            <person name="Banfield J.F."/>
        </authorList>
    </citation>
    <scope>NUCLEOTIDE SEQUENCE [LARGE SCALE GENOMIC DNA]</scope>
</reference>
<dbReference type="InterPro" id="IPR013097">
    <property type="entry name" value="Dabb"/>
</dbReference>
<sequence>MIVHIAIYKWKRGTAPQDVKYAIKEVRSLKRKVKGLIDIHCGENFSKWNERYTHAFIVLAKNQKALDAYRNHPDHIKVAKKIDQMDGGSIGIDFED</sequence>
<name>A0A1F8BHM6_9BACT</name>
<dbReference type="SMART" id="SM00886">
    <property type="entry name" value="Dabb"/>
    <property type="match status" value="1"/>
</dbReference>
<comment type="caution">
    <text evidence="2">The sequence shown here is derived from an EMBL/GenBank/DDBJ whole genome shotgun (WGS) entry which is preliminary data.</text>
</comment>
<dbReference type="Gene3D" id="3.30.70.100">
    <property type="match status" value="1"/>
</dbReference>
<feature type="domain" description="Stress-response A/B barrel" evidence="1">
    <location>
        <begin position="2"/>
        <end position="94"/>
    </location>
</feature>
<organism evidence="2 3">
    <name type="scientific">Candidatus Woesebacteria bacterium RIFCSPLOWO2_01_FULL_39_21</name>
    <dbReference type="NCBI Taxonomy" id="1802519"/>
    <lineage>
        <taxon>Bacteria</taxon>
        <taxon>Candidatus Woeseibacteriota</taxon>
    </lineage>
</organism>
<dbReference type="InterPro" id="IPR011008">
    <property type="entry name" value="Dimeric_a/b-barrel"/>
</dbReference>
<gene>
    <name evidence="2" type="ORF">A2961_01195</name>
</gene>
<evidence type="ECO:0000259" key="1">
    <source>
        <dbReference type="PROSITE" id="PS51502"/>
    </source>
</evidence>
<dbReference type="PROSITE" id="PS51502">
    <property type="entry name" value="S_R_A_B_BARREL"/>
    <property type="match status" value="1"/>
</dbReference>
<protein>
    <recommendedName>
        <fullName evidence="1">Stress-response A/B barrel domain-containing protein</fullName>
    </recommendedName>
</protein>
<proteinExistence type="predicted"/>
<accession>A0A1F8BHM6</accession>
<dbReference type="PANTHER" id="PTHR37832">
    <property type="entry name" value="BLL2683 PROTEIN"/>
    <property type="match status" value="1"/>
</dbReference>
<dbReference type="Pfam" id="PF07876">
    <property type="entry name" value="Dabb"/>
    <property type="match status" value="1"/>
</dbReference>
<dbReference type="PANTHER" id="PTHR37832:SF1">
    <property type="entry name" value="STRESS-RESPONSE A_B BARREL DOMAIN-CONTAINING PROTEIN"/>
    <property type="match status" value="1"/>
</dbReference>
<dbReference type="Proteomes" id="UP000177082">
    <property type="component" value="Unassembled WGS sequence"/>
</dbReference>
<evidence type="ECO:0000313" key="3">
    <source>
        <dbReference type="Proteomes" id="UP000177082"/>
    </source>
</evidence>
<dbReference type="SUPFAM" id="SSF54909">
    <property type="entry name" value="Dimeric alpha+beta barrel"/>
    <property type="match status" value="1"/>
</dbReference>